<feature type="domain" description="PiggyBac transposable element-derived protein" evidence="2">
    <location>
        <begin position="36"/>
        <end position="95"/>
    </location>
</feature>
<comment type="caution">
    <text evidence="3">The sequence shown here is derived from an EMBL/GenBank/DDBJ whole genome shotgun (WGS) entry which is preliminary data.</text>
</comment>
<evidence type="ECO:0000256" key="1">
    <source>
        <dbReference type="SAM" id="MobiDB-lite"/>
    </source>
</evidence>
<dbReference type="Pfam" id="PF13843">
    <property type="entry name" value="DDE_Tnp_1_7"/>
    <property type="match status" value="1"/>
</dbReference>
<dbReference type="InterPro" id="IPR029526">
    <property type="entry name" value="PGBD"/>
</dbReference>
<dbReference type="Proteomes" id="UP000606974">
    <property type="component" value="Unassembled WGS sequence"/>
</dbReference>
<feature type="region of interest" description="Disordered" evidence="1">
    <location>
        <begin position="1"/>
        <end position="38"/>
    </location>
</feature>
<organism evidence="3 4">
    <name type="scientific">Endocarpon pusillum</name>
    <dbReference type="NCBI Taxonomy" id="364733"/>
    <lineage>
        <taxon>Eukaryota</taxon>
        <taxon>Fungi</taxon>
        <taxon>Dikarya</taxon>
        <taxon>Ascomycota</taxon>
        <taxon>Pezizomycotina</taxon>
        <taxon>Eurotiomycetes</taxon>
        <taxon>Chaetothyriomycetidae</taxon>
        <taxon>Verrucariales</taxon>
        <taxon>Verrucariaceae</taxon>
        <taxon>Endocarpon</taxon>
    </lineage>
</organism>
<evidence type="ECO:0000313" key="4">
    <source>
        <dbReference type="Proteomes" id="UP000606974"/>
    </source>
</evidence>
<dbReference type="OrthoDB" id="3938054at2759"/>
<protein>
    <recommendedName>
        <fullName evidence="2">PiggyBac transposable element-derived protein domain-containing protein</fullName>
    </recommendedName>
</protein>
<reference evidence="3" key="1">
    <citation type="submission" date="2020-02" db="EMBL/GenBank/DDBJ databases">
        <authorList>
            <person name="Palmer J.M."/>
        </authorList>
    </citation>
    <scope>NUCLEOTIDE SEQUENCE</scope>
    <source>
        <strain evidence="3">EPUS1.4</strain>
        <tissue evidence="3">Thallus</tissue>
    </source>
</reference>
<evidence type="ECO:0000313" key="3">
    <source>
        <dbReference type="EMBL" id="KAF7502015.1"/>
    </source>
</evidence>
<dbReference type="AlphaFoldDB" id="A0A8H7DY47"/>
<name>A0A8H7DY47_9EURO</name>
<accession>A0A8H7DY47</accession>
<proteinExistence type="predicted"/>
<gene>
    <name evidence="3" type="ORF">GJ744_010057</name>
</gene>
<evidence type="ECO:0000259" key="2">
    <source>
        <dbReference type="Pfam" id="PF13843"/>
    </source>
</evidence>
<dbReference type="EMBL" id="JAACFV010000625">
    <property type="protein sequence ID" value="KAF7502015.1"/>
    <property type="molecule type" value="Genomic_DNA"/>
</dbReference>
<sequence length="137" mass="15836">MGMTTGMTLSELMKRERKRPRKTASNSKTTRKPFGDQPTKVLEIPSFIDFYNHNMGAVDQANQLRAAFTTHFRRNLKEFLSGVFWCLDLVVTNSYKLHLKINGSRTTKTGKRNTNQHREFVEELANLLFCVDSEDFS</sequence>
<keyword evidence="4" id="KW-1185">Reference proteome</keyword>